<dbReference type="PROSITE" id="PS51257">
    <property type="entry name" value="PROKAR_LIPOPROTEIN"/>
    <property type="match status" value="1"/>
</dbReference>
<dbReference type="AlphaFoldDB" id="A0A940DNW3"/>
<organism evidence="1 2">
    <name type="scientific">Candidatus Cryptobacteroides gallistercoris</name>
    <dbReference type="NCBI Taxonomy" id="2840765"/>
    <lineage>
        <taxon>Bacteria</taxon>
        <taxon>Pseudomonadati</taxon>
        <taxon>Bacteroidota</taxon>
        <taxon>Bacteroidia</taxon>
        <taxon>Bacteroidales</taxon>
        <taxon>Candidatus Cryptobacteroides</taxon>
    </lineage>
</organism>
<gene>
    <name evidence="1" type="ORF">IAC07_06795</name>
</gene>
<name>A0A940DNW3_9BACT</name>
<comment type="caution">
    <text evidence="1">The sequence shown here is derived from an EMBL/GenBank/DDBJ whole genome shotgun (WGS) entry which is preliminary data.</text>
</comment>
<sequence>MKQAHQIPFILAVIMSAASGCRNNQAGDGLPETEKHAVRRIVTEEIVRPVTTGDFNWPLLSLVEEKDILEYDAEGRIVRKVSYYTDRKWLKIFGPTYKATETQHTYNDHGKPDRIRQRIFDNEGKMISEYETRFEYDAEGMKTGMTKYHIDGNGSSRIILSEISYYGEGRLRQRLTVIGNDTTYSAYTWKPDGTCLVNERSGHERSSYLIDGESRNLLELYAEDGTVRQKLEYRDGDLIRKTAGNRTWEYSYKRKYDKDNNCIRYSSYCNGRWVETIRRHIQTFKD</sequence>
<accession>A0A940DNW3</accession>
<evidence type="ECO:0000313" key="2">
    <source>
        <dbReference type="Proteomes" id="UP000771749"/>
    </source>
</evidence>
<dbReference type="EMBL" id="JADIMJ010000101">
    <property type="protein sequence ID" value="MBO8454409.1"/>
    <property type="molecule type" value="Genomic_DNA"/>
</dbReference>
<reference evidence="1" key="1">
    <citation type="submission" date="2020-10" db="EMBL/GenBank/DDBJ databases">
        <authorList>
            <person name="Gilroy R."/>
        </authorList>
    </citation>
    <scope>NUCLEOTIDE SEQUENCE</scope>
    <source>
        <strain evidence="1">F1-3629</strain>
    </source>
</reference>
<protein>
    <submittedName>
        <fullName evidence="1">Uncharacterized protein</fullName>
    </submittedName>
</protein>
<proteinExistence type="predicted"/>
<dbReference type="Proteomes" id="UP000771749">
    <property type="component" value="Unassembled WGS sequence"/>
</dbReference>
<reference evidence="1" key="2">
    <citation type="journal article" date="2021" name="PeerJ">
        <title>Extensive microbial diversity within the chicken gut microbiome revealed by metagenomics and culture.</title>
        <authorList>
            <person name="Gilroy R."/>
            <person name="Ravi A."/>
            <person name="Getino M."/>
            <person name="Pursley I."/>
            <person name="Horton D.L."/>
            <person name="Alikhan N.F."/>
            <person name="Baker D."/>
            <person name="Gharbi K."/>
            <person name="Hall N."/>
            <person name="Watson M."/>
            <person name="Adriaenssens E.M."/>
            <person name="Foster-Nyarko E."/>
            <person name="Jarju S."/>
            <person name="Secka A."/>
            <person name="Antonio M."/>
            <person name="Oren A."/>
            <person name="Chaudhuri R.R."/>
            <person name="La Ragione R."/>
            <person name="Hildebrand F."/>
            <person name="Pallen M.J."/>
        </authorList>
    </citation>
    <scope>NUCLEOTIDE SEQUENCE</scope>
    <source>
        <strain evidence="1">F1-3629</strain>
    </source>
</reference>
<evidence type="ECO:0000313" key="1">
    <source>
        <dbReference type="EMBL" id="MBO8454409.1"/>
    </source>
</evidence>